<dbReference type="PRINTS" id="PR00081">
    <property type="entry name" value="GDHRDH"/>
</dbReference>
<dbReference type="RefSeq" id="WP_083447897.1">
    <property type="nucleotide sequence ID" value="NZ_CP011801.1"/>
</dbReference>
<dbReference type="EMBL" id="CP011801">
    <property type="protein sequence ID" value="ALA58486.1"/>
    <property type="molecule type" value="Genomic_DNA"/>
</dbReference>
<reference evidence="3 4" key="1">
    <citation type="journal article" date="2015" name="Proc. Natl. Acad. Sci. U.S.A.">
        <title>Expanded metabolic versatility of ubiquitous nitrite-oxidizing bacteria from the genus Nitrospira.</title>
        <authorList>
            <person name="Koch H."/>
            <person name="Lucker S."/>
            <person name="Albertsen M."/>
            <person name="Kitzinger K."/>
            <person name="Herbold C."/>
            <person name="Spieck E."/>
            <person name="Nielsen P.H."/>
            <person name="Wagner M."/>
            <person name="Daims H."/>
        </authorList>
    </citation>
    <scope>NUCLEOTIDE SEQUENCE [LARGE SCALE GENOMIC DNA]</scope>
    <source>
        <strain evidence="3 4">NSP M-1</strain>
    </source>
</reference>
<keyword evidence="4" id="KW-1185">Reference proteome</keyword>
<gene>
    <name evidence="3" type="primary">fabG</name>
    <name evidence="3" type="ORF">NITMOv2_2069</name>
</gene>
<keyword evidence="3" id="KW-0560">Oxidoreductase</keyword>
<evidence type="ECO:0000256" key="1">
    <source>
        <dbReference type="ARBA" id="ARBA00006484"/>
    </source>
</evidence>
<dbReference type="Gene3D" id="3.40.50.720">
    <property type="entry name" value="NAD(P)-binding Rossmann-like Domain"/>
    <property type="match status" value="1"/>
</dbReference>
<comment type="similarity">
    <text evidence="1 2">Belongs to the short-chain dehydrogenases/reductases (SDR) family.</text>
</comment>
<dbReference type="OrthoDB" id="191735at2"/>
<dbReference type="PROSITE" id="PS00061">
    <property type="entry name" value="ADH_SHORT"/>
    <property type="match status" value="1"/>
</dbReference>
<dbReference type="PATRIC" id="fig|42253.5.peg.2041"/>
<dbReference type="FunFam" id="3.40.50.720:FF:000084">
    <property type="entry name" value="Short-chain dehydrogenase reductase"/>
    <property type="match status" value="1"/>
</dbReference>
<dbReference type="PANTHER" id="PTHR42760">
    <property type="entry name" value="SHORT-CHAIN DEHYDROGENASES/REDUCTASES FAMILY MEMBER"/>
    <property type="match status" value="1"/>
</dbReference>
<proteinExistence type="inferred from homology"/>
<evidence type="ECO:0000256" key="2">
    <source>
        <dbReference type="RuleBase" id="RU000363"/>
    </source>
</evidence>
<accession>A0A0K2GC05</accession>
<evidence type="ECO:0000313" key="3">
    <source>
        <dbReference type="EMBL" id="ALA58486.1"/>
    </source>
</evidence>
<dbReference type="Pfam" id="PF00106">
    <property type="entry name" value="adh_short"/>
    <property type="match status" value="1"/>
</dbReference>
<dbReference type="STRING" id="42253.NITMOv2_2069"/>
<evidence type="ECO:0000313" key="4">
    <source>
        <dbReference type="Proteomes" id="UP000069205"/>
    </source>
</evidence>
<dbReference type="CDD" id="cd05233">
    <property type="entry name" value="SDR_c"/>
    <property type="match status" value="1"/>
</dbReference>
<name>A0A0K2GC05_NITMO</name>
<dbReference type="GO" id="GO:0004316">
    <property type="term" value="F:3-oxoacyl-[acyl-carrier-protein] reductase (NADPH) activity"/>
    <property type="evidence" value="ECO:0007669"/>
    <property type="project" value="UniProtKB-EC"/>
</dbReference>
<dbReference type="KEGG" id="nmv:NITMOv2_2069"/>
<protein>
    <submittedName>
        <fullName evidence="3">3-oxoacyl-(Acyl-carrier-protein) reductase</fullName>
        <ecNumber evidence="3">1.1.1.100</ecNumber>
    </submittedName>
</protein>
<dbReference type="InterPro" id="IPR002347">
    <property type="entry name" value="SDR_fam"/>
</dbReference>
<sequence>MPPERDQTDPSRHAGPPAVLVTGASGGIGRAICREFGRAGWHVGVHYGRNKQSAEAALDELVSAGGTGSLYQADIREAESVRRMVQDFAGAVPVPPVLICNAGVAASAVVLRQREEQWTDVMATNLSGTFHCLRAAAPVLIERGGGSIIVVGSYAGWHGASGQAAYAASKAGLIGLVKTAAKEWGAANIRVNMVLPGWQRTGLSEEAMPEAGWLDHALRRPARLEEVARTILYVAQLGDLSGQVWNCDSRDL</sequence>
<organism evidence="3 4">
    <name type="scientific">Nitrospira moscoviensis</name>
    <dbReference type="NCBI Taxonomy" id="42253"/>
    <lineage>
        <taxon>Bacteria</taxon>
        <taxon>Pseudomonadati</taxon>
        <taxon>Nitrospirota</taxon>
        <taxon>Nitrospiria</taxon>
        <taxon>Nitrospirales</taxon>
        <taxon>Nitrospiraceae</taxon>
        <taxon>Nitrospira</taxon>
    </lineage>
</organism>
<dbReference type="InterPro" id="IPR036291">
    <property type="entry name" value="NAD(P)-bd_dom_sf"/>
</dbReference>
<dbReference type="PRINTS" id="PR00080">
    <property type="entry name" value="SDRFAMILY"/>
</dbReference>
<dbReference type="Proteomes" id="UP000069205">
    <property type="component" value="Chromosome"/>
</dbReference>
<dbReference type="SUPFAM" id="SSF51735">
    <property type="entry name" value="NAD(P)-binding Rossmann-fold domains"/>
    <property type="match status" value="1"/>
</dbReference>
<dbReference type="InterPro" id="IPR020904">
    <property type="entry name" value="Sc_DH/Rdtase_CS"/>
</dbReference>
<dbReference type="EC" id="1.1.1.100" evidence="3"/>
<dbReference type="AlphaFoldDB" id="A0A0K2GC05"/>